<gene>
    <name evidence="1" type="ORF">M979_1542</name>
</gene>
<name>A0A1B7HST2_9ENTR</name>
<comment type="caution">
    <text evidence="1">The sequence shown here is derived from an EMBL/GenBank/DDBJ whole genome shotgun (WGS) entry which is preliminary data.</text>
</comment>
<proteinExistence type="predicted"/>
<protein>
    <recommendedName>
        <fullName evidence="3">DUF2164 domain-containing protein</fullName>
    </recommendedName>
</protein>
<evidence type="ECO:0000313" key="2">
    <source>
        <dbReference type="Proteomes" id="UP000078286"/>
    </source>
</evidence>
<dbReference type="Proteomes" id="UP000078286">
    <property type="component" value="Unassembled WGS sequence"/>
</dbReference>
<accession>A0A1B7HST2</accession>
<sequence length="79" mass="9162">MAEIKLNVGEKEDIRQKLVDYCEANFDLTLEQFDADFFTDFVIKELGPALYNAGIDEAIKTHATYCERIQEEMDLKKIL</sequence>
<dbReference type="PATRIC" id="fig|1354255.3.peg.1590"/>
<reference evidence="1 2" key="1">
    <citation type="submission" date="2016-04" db="EMBL/GenBank/DDBJ databases">
        <title>ATOL: Assembling a taxonomically balanced genome-scale reconstruction of the evolutionary history of the Enterobacteriaceae.</title>
        <authorList>
            <person name="Plunkett G.III."/>
            <person name="Neeno-Eckwall E.C."/>
            <person name="Glasner J.D."/>
            <person name="Perna N.T."/>
        </authorList>
    </citation>
    <scope>NUCLEOTIDE SEQUENCE [LARGE SCALE GENOMIC DNA]</scope>
    <source>
        <strain evidence="1 2">ATCC 51607</strain>
    </source>
</reference>
<keyword evidence="2" id="KW-1185">Reference proteome</keyword>
<evidence type="ECO:0008006" key="3">
    <source>
        <dbReference type="Google" id="ProtNLM"/>
    </source>
</evidence>
<dbReference type="EMBL" id="LXEO01000017">
    <property type="protein sequence ID" value="OAT18718.1"/>
    <property type="molecule type" value="Genomic_DNA"/>
</dbReference>
<evidence type="ECO:0000313" key="1">
    <source>
        <dbReference type="EMBL" id="OAT18718.1"/>
    </source>
</evidence>
<organism evidence="1 2">
    <name type="scientific">Buttiauxella noackiae ATCC 51607</name>
    <dbReference type="NCBI Taxonomy" id="1354255"/>
    <lineage>
        <taxon>Bacteria</taxon>
        <taxon>Pseudomonadati</taxon>
        <taxon>Pseudomonadota</taxon>
        <taxon>Gammaproteobacteria</taxon>
        <taxon>Enterobacterales</taxon>
        <taxon>Enterobacteriaceae</taxon>
        <taxon>Buttiauxella</taxon>
    </lineage>
</organism>
<dbReference type="Pfam" id="PF09932">
    <property type="entry name" value="DUF2164"/>
    <property type="match status" value="1"/>
</dbReference>
<dbReference type="InterPro" id="IPR018680">
    <property type="entry name" value="DUF2164"/>
</dbReference>
<dbReference type="RefSeq" id="WP_034455323.1">
    <property type="nucleotide sequence ID" value="NZ_LXEO01000017.1"/>
</dbReference>
<dbReference type="AlphaFoldDB" id="A0A1B7HST2"/>